<comment type="subunit">
    <text evidence="1">Interacts transiently with the RNA polymerase catalytic core formed by RpoA, RpoB, RpoC and RpoZ (2 alpha, 1 beta, 1 beta' and 1 omega subunit) to form the RNA polymerase holoenzyme that can initiate transcription.</text>
</comment>
<evidence type="ECO:0000256" key="1">
    <source>
        <dbReference type="ARBA" id="ARBA00011344"/>
    </source>
</evidence>
<comment type="caution">
    <text evidence="4">The sequence shown here is derived from an EMBL/GenBank/DDBJ whole genome shotgun (WGS) entry which is preliminary data.</text>
</comment>
<evidence type="ECO:0000259" key="3">
    <source>
        <dbReference type="Pfam" id="PF08281"/>
    </source>
</evidence>
<dbReference type="InterPro" id="IPR052704">
    <property type="entry name" value="ECF_Sigma-70_Domain"/>
</dbReference>
<dbReference type="Pfam" id="PF08281">
    <property type="entry name" value="Sigma70_r4_2"/>
    <property type="match status" value="1"/>
</dbReference>
<dbReference type="InterPro" id="IPR032710">
    <property type="entry name" value="NTF2-like_dom_sf"/>
</dbReference>
<dbReference type="GO" id="GO:0016987">
    <property type="term" value="F:sigma factor activity"/>
    <property type="evidence" value="ECO:0007669"/>
    <property type="project" value="InterPro"/>
</dbReference>
<proteinExistence type="predicted"/>
<dbReference type="SUPFAM" id="SSF88946">
    <property type="entry name" value="Sigma2 domain of RNA polymerase sigma factors"/>
    <property type="match status" value="1"/>
</dbReference>
<accession>A0A7X3FWH6</accession>
<dbReference type="RefSeq" id="WP_056135716.1">
    <property type="nucleotide sequence ID" value="NZ_WSES01000002.1"/>
</dbReference>
<dbReference type="PANTHER" id="PTHR30173:SF36">
    <property type="entry name" value="ECF RNA POLYMERASE SIGMA FACTOR SIGJ"/>
    <property type="match status" value="1"/>
</dbReference>
<dbReference type="Gene3D" id="1.10.1740.10">
    <property type="match status" value="1"/>
</dbReference>
<dbReference type="NCBIfam" id="TIGR02937">
    <property type="entry name" value="sigma70-ECF"/>
    <property type="match status" value="1"/>
</dbReference>
<protein>
    <submittedName>
        <fullName evidence="4">Sigma-70 family RNA polymerase sigma factor</fullName>
    </submittedName>
</protein>
<dbReference type="GO" id="GO:0003677">
    <property type="term" value="F:DNA binding"/>
    <property type="evidence" value="ECO:0007669"/>
    <property type="project" value="InterPro"/>
</dbReference>
<dbReference type="SUPFAM" id="SSF88659">
    <property type="entry name" value="Sigma3 and sigma4 domains of RNA polymerase sigma factors"/>
    <property type="match status" value="1"/>
</dbReference>
<feature type="domain" description="RNA polymerase sigma factor 70 region 4 type 2" evidence="3">
    <location>
        <begin position="113"/>
        <end position="155"/>
    </location>
</feature>
<feature type="domain" description="RNA polymerase sigma-70 region 2" evidence="2">
    <location>
        <begin position="9"/>
        <end position="72"/>
    </location>
</feature>
<dbReference type="InterPro" id="IPR013324">
    <property type="entry name" value="RNA_pol_sigma_r3/r4-like"/>
</dbReference>
<dbReference type="InterPro" id="IPR013249">
    <property type="entry name" value="RNA_pol_sigma70_r4_t2"/>
</dbReference>
<evidence type="ECO:0000313" key="4">
    <source>
        <dbReference type="EMBL" id="MVW59325.1"/>
    </source>
</evidence>
<dbReference type="InterPro" id="IPR007627">
    <property type="entry name" value="RNA_pol_sigma70_r2"/>
</dbReference>
<gene>
    <name evidence="4" type="ORF">GPY61_05230</name>
</gene>
<dbReference type="NCBIfam" id="NF007214">
    <property type="entry name" value="PRK09636.1"/>
    <property type="match status" value="1"/>
</dbReference>
<dbReference type="AlphaFoldDB" id="A0A7X3FWH6"/>
<dbReference type="SUPFAM" id="SSF54427">
    <property type="entry name" value="NTF2-like"/>
    <property type="match status" value="1"/>
</dbReference>
<evidence type="ECO:0000313" key="5">
    <source>
        <dbReference type="Proteomes" id="UP000443353"/>
    </source>
</evidence>
<keyword evidence="5" id="KW-1185">Reference proteome</keyword>
<dbReference type="Gene3D" id="1.10.10.10">
    <property type="entry name" value="Winged helix-like DNA-binding domain superfamily/Winged helix DNA-binding domain"/>
    <property type="match status" value="1"/>
</dbReference>
<sequence length="291" mass="32904">MKSADLLVFEALRPRLFLIAYRMLGMRADAEDVVQDAWLRYSASVRDDVRSAEAWLVTITTRLSIDRLRSRKTERDAYTGWWLPEPVVEIVEDTPEAAAELASDVSVAMLWVLERLTPEERAAFLMRKVFDQDYGDVAAMLGKSEAACRQLVHRAQERIRQESPRFTVSKSMHRVVLEQFMQAAANADRAAMKTLLSADVEFRADGGGKVESLHKVLIGTGRVAGLYWAVDNAFRERVVYKMARVNGEPGLVRYIDGKVESVQSFCIHDGTISRIYVVRNPDKLQGIPLLQ</sequence>
<dbReference type="Pfam" id="PF04542">
    <property type="entry name" value="Sigma70_r2"/>
    <property type="match status" value="1"/>
</dbReference>
<evidence type="ECO:0000259" key="2">
    <source>
        <dbReference type="Pfam" id="PF04542"/>
    </source>
</evidence>
<dbReference type="EMBL" id="WSES01000002">
    <property type="protein sequence ID" value="MVW59325.1"/>
    <property type="molecule type" value="Genomic_DNA"/>
</dbReference>
<dbReference type="Proteomes" id="UP000443353">
    <property type="component" value="Unassembled WGS sequence"/>
</dbReference>
<reference evidence="4 5" key="1">
    <citation type="submission" date="2019-12" db="EMBL/GenBank/DDBJ databases">
        <authorList>
            <person name="Li C."/>
            <person name="Zhao J."/>
        </authorList>
    </citation>
    <scope>NUCLEOTIDE SEQUENCE [LARGE SCALE GENOMIC DNA]</scope>
    <source>
        <strain evidence="4 5">NEAU-DD11</strain>
    </source>
</reference>
<name>A0A7X3FWH6_9BURK</name>
<organism evidence="4 5">
    <name type="scientific">Massilia cellulosiltytica</name>
    <dbReference type="NCBI Taxonomy" id="2683234"/>
    <lineage>
        <taxon>Bacteria</taxon>
        <taxon>Pseudomonadati</taxon>
        <taxon>Pseudomonadota</taxon>
        <taxon>Betaproteobacteria</taxon>
        <taxon>Burkholderiales</taxon>
        <taxon>Oxalobacteraceae</taxon>
        <taxon>Telluria group</taxon>
        <taxon>Massilia</taxon>
    </lineage>
</organism>
<dbReference type="InterPro" id="IPR013325">
    <property type="entry name" value="RNA_pol_sigma_r2"/>
</dbReference>
<dbReference type="InterPro" id="IPR036388">
    <property type="entry name" value="WH-like_DNA-bd_sf"/>
</dbReference>
<dbReference type="InterPro" id="IPR014284">
    <property type="entry name" value="RNA_pol_sigma-70_dom"/>
</dbReference>
<dbReference type="PANTHER" id="PTHR30173">
    <property type="entry name" value="SIGMA 19 FACTOR"/>
    <property type="match status" value="1"/>
</dbReference>
<dbReference type="GO" id="GO:0006352">
    <property type="term" value="P:DNA-templated transcription initiation"/>
    <property type="evidence" value="ECO:0007669"/>
    <property type="project" value="InterPro"/>
</dbReference>